<keyword evidence="1" id="KW-0732">Signal</keyword>
<gene>
    <name evidence="3" type="ORF">EVOR1521_LOCUS23660</name>
</gene>
<sequence>MLLFIAFALWLAVAAVYAPVPTLTSHEVEYLRSWCDFQVLNLVRQGQPVLLQNAVGDAGLLEEQFLLSMSPDQMVHLDFFEGTDLKPYATKTLSTLALRWSKAQQILDGRHNASAKFTFYLYQNSVVEPDQPFWPQLADALPPFLLQKLSELHLSALLWRSGAREHTSFLHFDALDNMYVVLKGMKRLVLFPPWDLPHMSCGHDLRENFFGDEDDDTRTELRFPALPGWMERCEQFRQHSSSLEVLLQAGDMLWIPRGWFHTVMSLPGSMAVSLFGNYSHLGRIYMSHIKQRAKSTPEDEDWDDKIMLQKLGAEFPDLAGENDLSDTDEANLQVSRVLAEIFRKRRDASDETCKQKDRFPWTSPMDPQLRASLHGDKFRSVQNALSVNRSMAWATAGEQLALALMYLGSLSQAELVLR</sequence>
<proteinExistence type="predicted"/>
<keyword evidence="4" id="KW-1185">Reference proteome</keyword>
<dbReference type="AlphaFoldDB" id="A0AA36J738"/>
<feature type="signal peptide" evidence="1">
    <location>
        <begin position="1"/>
        <end position="18"/>
    </location>
</feature>
<dbReference type="PANTHER" id="PTHR12461:SF105">
    <property type="entry name" value="HYPOXIA-INDUCIBLE FACTOR 1-ALPHA INHIBITOR"/>
    <property type="match status" value="1"/>
</dbReference>
<dbReference type="InterPro" id="IPR041667">
    <property type="entry name" value="Cupin_8"/>
</dbReference>
<organism evidence="3 4">
    <name type="scientific">Effrenium voratum</name>
    <dbReference type="NCBI Taxonomy" id="2562239"/>
    <lineage>
        <taxon>Eukaryota</taxon>
        <taxon>Sar</taxon>
        <taxon>Alveolata</taxon>
        <taxon>Dinophyceae</taxon>
        <taxon>Suessiales</taxon>
        <taxon>Symbiodiniaceae</taxon>
        <taxon>Effrenium</taxon>
    </lineage>
</organism>
<dbReference type="PROSITE" id="PS51184">
    <property type="entry name" value="JMJC"/>
    <property type="match status" value="1"/>
</dbReference>
<evidence type="ECO:0000259" key="2">
    <source>
        <dbReference type="PROSITE" id="PS51184"/>
    </source>
</evidence>
<dbReference type="PANTHER" id="PTHR12461">
    <property type="entry name" value="HYPOXIA-INDUCIBLE FACTOR 1 ALPHA INHIBITOR-RELATED"/>
    <property type="match status" value="1"/>
</dbReference>
<dbReference type="Proteomes" id="UP001178507">
    <property type="component" value="Unassembled WGS sequence"/>
</dbReference>
<dbReference type="EMBL" id="CAUJNA010003367">
    <property type="protein sequence ID" value="CAJ1400289.1"/>
    <property type="molecule type" value="Genomic_DNA"/>
</dbReference>
<reference evidence="3" key="1">
    <citation type="submission" date="2023-08" db="EMBL/GenBank/DDBJ databases">
        <authorList>
            <person name="Chen Y."/>
            <person name="Shah S."/>
            <person name="Dougan E. K."/>
            <person name="Thang M."/>
            <person name="Chan C."/>
        </authorList>
    </citation>
    <scope>NUCLEOTIDE SEQUENCE</scope>
</reference>
<dbReference type="Gene3D" id="2.60.120.10">
    <property type="entry name" value="Jelly Rolls"/>
    <property type="match status" value="1"/>
</dbReference>
<evidence type="ECO:0000256" key="1">
    <source>
        <dbReference type="SAM" id="SignalP"/>
    </source>
</evidence>
<dbReference type="InterPro" id="IPR003347">
    <property type="entry name" value="JmjC_dom"/>
</dbReference>
<evidence type="ECO:0000313" key="3">
    <source>
        <dbReference type="EMBL" id="CAJ1400289.1"/>
    </source>
</evidence>
<feature type="chain" id="PRO_5041263432" description="JmjC domain-containing protein" evidence="1">
    <location>
        <begin position="19"/>
        <end position="418"/>
    </location>
</feature>
<dbReference type="Pfam" id="PF13621">
    <property type="entry name" value="Cupin_8"/>
    <property type="match status" value="1"/>
</dbReference>
<name>A0AA36J738_9DINO</name>
<feature type="domain" description="JmjC" evidence="2">
    <location>
        <begin position="131"/>
        <end position="293"/>
    </location>
</feature>
<protein>
    <recommendedName>
        <fullName evidence="2">JmjC domain-containing protein</fullName>
    </recommendedName>
</protein>
<dbReference type="InterPro" id="IPR014710">
    <property type="entry name" value="RmlC-like_jellyroll"/>
</dbReference>
<evidence type="ECO:0000313" key="4">
    <source>
        <dbReference type="Proteomes" id="UP001178507"/>
    </source>
</evidence>
<accession>A0AA36J738</accession>
<dbReference type="SUPFAM" id="SSF51197">
    <property type="entry name" value="Clavaminate synthase-like"/>
    <property type="match status" value="1"/>
</dbReference>
<comment type="caution">
    <text evidence="3">The sequence shown here is derived from an EMBL/GenBank/DDBJ whole genome shotgun (WGS) entry which is preliminary data.</text>
</comment>